<feature type="non-terminal residue" evidence="3">
    <location>
        <position position="278"/>
    </location>
</feature>
<keyword evidence="4" id="KW-1185">Reference proteome</keyword>
<comment type="caution">
    <text evidence="3">The sequence shown here is derived from an EMBL/GenBank/DDBJ whole genome shotgun (WGS) entry which is preliminary data.</text>
</comment>
<dbReference type="AlphaFoldDB" id="A0A812IX22"/>
<proteinExistence type="inferred from homology"/>
<dbReference type="PANTHER" id="PTHR40841:SF2">
    <property type="entry name" value="SIDEROPHORE-DEGRADING ESTERASE (EUROFUNG)"/>
    <property type="match status" value="1"/>
</dbReference>
<keyword evidence="2" id="KW-0378">Hydrolase</keyword>
<sequence>VVVGLVLERWRRRSGSAVPEAPLVFETCRAHRLVSPQGHKYKLMVSLPLHYSTPDAVQTRHPVVYALDAEPYLFPLLATAARTEHFFKRTTWYPDLIVVGIVADIEEEFRNSEGFLDVRGLWDALRPTRARDYLPTAAESPWGAPGAVPLKDVSGHATTFVRFLASTVVPFVDATYRTLEQRALIGKSFGGSGVAHAILDEVASTVFHYFLLGSPSLAWDDKAFFRLEEESSKTRPPISAGVYAACGSKEEAQMQTLQDFKRVLESRGHPNLSVTVEV</sequence>
<name>A0A812IX22_SYMPI</name>
<organism evidence="3 4">
    <name type="scientific">Symbiodinium pilosum</name>
    <name type="common">Dinoflagellate</name>
    <dbReference type="NCBI Taxonomy" id="2952"/>
    <lineage>
        <taxon>Eukaryota</taxon>
        <taxon>Sar</taxon>
        <taxon>Alveolata</taxon>
        <taxon>Dinophyceae</taxon>
        <taxon>Suessiales</taxon>
        <taxon>Symbiodiniaceae</taxon>
        <taxon>Symbiodinium</taxon>
    </lineage>
</organism>
<dbReference type="OrthoDB" id="446683at2759"/>
<comment type="similarity">
    <text evidence="1">Belongs to the esterase D family.</text>
</comment>
<accession>A0A812IX22</accession>
<dbReference type="PANTHER" id="PTHR40841">
    <property type="entry name" value="SIDEROPHORE TRIACETYLFUSARININE C ESTERASE"/>
    <property type="match status" value="1"/>
</dbReference>
<evidence type="ECO:0000256" key="2">
    <source>
        <dbReference type="ARBA" id="ARBA00022801"/>
    </source>
</evidence>
<evidence type="ECO:0000313" key="4">
    <source>
        <dbReference type="Proteomes" id="UP000649617"/>
    </source>
</evidence>
<dbReference type="EMBL" id="CAJNIZ010000591">
    <property type="protein sequence ID" value="CAE7170246.1"/>
    <property type="molecule type" value="Genomic_DNA"/>
</dbReference>
<protein>
    <submittedName>
        <fullName evidence="3">BesA protein</fullName>
    </submittedName>
</protein>
<evidence type="ECO:0000256" key="1">
    <source>
        <dbReference type="ARBA" id="ARBA00005622"/>
    </source>
</evidence>
<reference evidence="3" key="1">
    <citation type="submission" date="2021-02" db="EMBL/GenBank/DDBJ databases">
        <authorList>
            <person name="Dougan E. K."/>
            <person name="Rhodes N."/>
            <person name="Thang M."/>
            <person name="Chan C."/>
        </authorList>
    </citation>
    <scope>NUCLEOTIDE SEQUENCE</scope>
</reference>
<dbReference type="InterPro" id="IPR000801">
    <property type="entry name" value="Esterase-like"/>
</dbReference>
<gene>
    <name evidence="3" type="primary">besA</name>
    <name evidence="3" type="ORF">SPIL2461_LOCUS693</name>
</gene>
<dbReference type="Gene3D" id="3.40.50.1820">
    <property type="entry name" value="alpha/beta hydrolase"/>
    <property type="match status" value="1"/>
</dbReference>
<feature type="non-terminal residue" evidence="3">
    <location>
        <position position="1"/>
    </location>
</feature>
<dbReference type="GO" id="GO:0016788">
    <property type="term" value="F:hydrolase activity, acting on ester bonds"/>
    <property type="evidence" value="ECO:0007669"/>
    <property type="project" value="TreeGrafter"/>
</dbReference>
<dbReference type="SUPFAM" id="SSF53474">
    <property type="entry name" value="alpha/beta-Hydrolases"/>
    <property type="match status" value="1"/>
</dbReference>
<dbReference type="InterPro" id="IPR052558">
    <property type="entry name" value="Siderophore_Hydrolase_D"/>
</dbReference>
<dbReference type="Proteomes" id="UP000649617">
    <property type="component" value="Unassembled WGS sequence"/>
</dbReference>
<dbReference type="Pfam" id="PF00756">
    <property type="entry name" value="Esterase"/>
    <property type="match status" value="1"/>
</dbReference>
<evidence type="ECO:0000313" key="3">
    <source>
        <dbReference type="EMBL" id="CAE7170246.1"/>
    </source>
</evidence>
<dbReference type="InterPro" id="IPR029058">
    <property type="entry name" value="AB_hydrolase_fold"/>
</dbReference>